<organism evidence="6 7">
    <name type="scientific">Actomonas aquatica</name>
    <dbReference type="NCBI Taxonomy" id="2866162"/>
    <lineage>
        <taxon>Bacteria</taxon>
        <taxon>Pseudomonadati</taxon>
        <taxon>Verrucomicrobiota</taxon>
        <taxon>Opitutia</taxon>
        <taxon>Opitutales</taxon>
        <taxon>Opitutaceae</taxon>
        <taxon>Actomonas</taxon>
    </lineage>
</organism>
<comment type="function">
    <text evidence="5">Catalyzes the deamination of various vicinal amino-alcohols to oxo compounds. Allows this organism to utilize ethanolamine as the sole source of nitrogen and carbon in the presence of external vitamin B12.</text>
</comment>
<keyword evidence="4 5" id="KW-1283">Bacterial microcompartment</keyword>
<dbReference type="EC" id="4.3.1.7" evidence="5"/>
<dbReference type="InterPro" id="IPR009246">
    <property type="entry name" value="EutC"/>
</dbReference>
<evidence type="ECO:0000256" key="3">
    <source>
        <dbReference type="ARBA" id="ARBA00023285"/>
    </source>
</evidence>
<dbReference type="InterPro" id="IPR042251">
    <property type="entry name" value="EutC_C"/>
</dbReference>
<keyword evidence="2 5" id="KW-0456">Lyase</keyword>
<gene>
    <name evidence="5 6" type="primary">eutC</name>
    <name evidence="6" type="ORF">K1X11_012615</name>
</gene>
<dbReference type="Proteomes" id="UP000738431">
    <property type="component" value="Chromosome"/>
</dbReference>
<comment type="catalytic activity">
    <reaction evidence="5">
        <text>ethanolamine = acetaldehyde + NH4(+)</text>
        <dbReference type="Rhea" id="RHEA:15313"/>
        <dbReference type="ChEBI" id="CHEBI:15343"/>
        <dbReference type="ChEBI" id="CHEBI:28938"/>
        <dbReference type="ChEBI" id="CHEBI:57603"/>
        <dbReference type="EC" id="4.3.1.7"/>
    </reaction>
</comment>
<dbReference type="Gene3D" id="1.10.30.40">
    <property type="entry name" value="Ethanolamine ammonia-lyase light chain (EutC), N-terminal domain"/>
    <property type="match status" value="1"/>
</dbReference>
<dbReference type="PANTHER" id="PTHR39330">
    <property type="entry name" value="ETHANOLAMINE AMMONIA-LYASE LIGHT CHAIN"/>
    <property type="match status" value="1"/>
</dbReference>
<dbReference type="NCBIfam" id="NF003971">
    <property type="entry name" value="PRK05465.1"/>
    <property type="match status" value="1"/>
</dbReference>
<evidence type="ECO:0000313" key="6">
    <source>
        <dbReference type="EMBL" id="WRQ85647.1"/>
    </source>
</evidence>
<evidence type="ECO:0000256" key="1">
    <source>
        <dbReference type="ARBA" id="ARBA00022628"/>
    </source>
</evidence>
<evidence type="ECO:0000256" key="4">
    <source>
        <dbReference type="ARBA" id="ARBA00024446"/>
    </source>
</evidence>
<dbReference type="RefSeq" id="WP_221032811.1">
    <property type="nucleotide sequence ID" value="NZ_CP139781.1"/>
</dbReference>
<dbReference type="GO" id="GO:0008851">
    <property type="term" value="F:ethanolamine ammonia-lyase activity"/>
    <property type="evidence" value="ECO:0007669"/>
    <property type="project" value="UniProtKB-EC"/>
</dbReference>
<comment type="pathway">
    <text evidence="5">Amine and polyamine degradation; ethanolamine degradation.</text>
</comment>
<comment type="subunit">
    <text evidence="5">The basic unit is a heterodimer which dimerizes to form tetramers. The heterotetramers trimerize; 6 large subunits form a core ring with 6 small subunits projecting outwards.</text>
</comment>
<dbReference type="PIRSF" id="PIRSF018982">
    <property type="entry name" value="EutC"/>
    <property type="match status" value="1"/>
</dbReference>
<feature type="binding site" evidence="5">
    <location>
        <position position="158"/>
    </location>
    <ligand>
        <name>adenosylcob(III)alamin</name>
        <dbReference type="ChEBI" id="CHEBI:18408"/>
    </ligand>
</feature>
<dbReference type="PANTHER" id="PTHR39330:SF1">
    <property type="entry name" value="ETHANOLAMINE AMMONIA-LYASE SMALL SUBUNIT"/>
    <property type="match status" value="1"/>
</dbReference>
<comment type="similarity">
    <text evidence="5">Belongs to the EutC family.</text>
</comment>
<dbReference type="HAMAP" id="MF_00601">
    <property type="entry name" value="EutC"/>
    <property type="match status" value="1"/>
</dbReference>
<name>A0ABZ1C1X1_9BACT</name>
<keyword evidence="3 5" id="KW-0170">Cobalt</keyword>
<protein>
    <recommendedName>
        <fullName evidence="5">Ethanolamine ammonia-lyase small subunit</fullName>
        <shortName evidence="5">EAL small subunit</shortName>
        <ecNumber evidence="5">4.3.1.7</ecNumber>
    </recommendedName>
</protein>
<comment type="subcellular location">
    <subcellularLocation>
        <location evidence="5">Bacterial microcompartment</location>
    </subcellularLocation>
</comment>
<evidence type="ECO:0000256" key="2">
    <source>
        <dbReference type="ARBA" id="ARBA00023239"/>
    </source>
</evidence>
<dbReference type="EMBL" id="CP139781">
    <property type="protein sequence ID" value="WRQ85647.1"/>
    <property type="molecule type" value="Genomic_DNA"/>
</dbReference>
<comment type="cofactor">
    <cofactor evidence="5">
        <name>adenosylcob(III)alamin</name>
        <dbReference type="ChEBI" id="CHEBI:18408"/>
    </cofactor>
    <text evidence="5">Binds between the large and small subunits.</text>
</comment>
<reference evidence="6 7" key="1">
    <citation type="submission" date="2021-08" db="EMBL/GenBank/DDBJ databases">
        <authorList>
            <person name="Zhang D."/>
            <person name="Zhang A."/>
            <person name="Wang L."/>
        </authorList>
    </citation>
    <scope>NUCLEOTIDE SEQUENCE [LARGE SCALE GENOMIC DNA]</scope>
    <source>
        <strain evidence="6 7">WL0086</strain>
    </source>
</reference>
<feature type="binding site" evidence="5">
    <location>
        <position position="179"/>
    </location>
    <ligand>
        <name>adenosylcob(III)alamin</name>
        <dbReference type="ChEBI" id="CHEBI:18408"/>
    </ligand>
</feature>
<reference evidence="6 7" key="2">
    <citation type="submission" date="2023-12" db="EMBL/GenBank/DDBJ databases">
        <title>Description of an unclassified Opitutus bacterium of Verrucomicrobiota.</title>
        <authorList>
            <person name="Zhang D.-F."/>
        </authorList>
    </citation>
    <scope>NUCLEOTIDE SEQUENCE [LARGE SCALE GENOMIC DNA]</scope>
    <source>
        <strain evidence="6 7">WL0086</strain>
    </source>
</reference>
<feature type="binding site" evidence="5">
    <location>
        <position position="208"/>
    </location>
    <ligand>
        <name>adenosylcob(III)alamin</name>
        <dbReference type="ChEBI" id="CHEBI:18408"/>
    </ligand>
</feature>
<sequence>MADLPAKTSSTWAALRRHTTARIGLGRSGGSLPHRALLDFRGAHARARDAVHSTFDAAQLAADLRHAGLDSLTLASAATDRATYLRRPDLGRQLDPVSATQLRERVAARPDLVIIVSDGLSATAAHRQAVATVAPLHAALSAAGWTLAPILLVPFARVKLQDEIGHLLQARLSLMLLGERPGLGAPDSLGAYFTHAPHPRCTDADRNCLSNIRPAGLPPTQAARKLAALLQASREAGLSGVRLKDTSQPDALESAE</sequence>
<keyword evidence="7" id="KW-1185">Reference proteome</keyword>
<keyword evidence="1 5" id="KW-0846">Cobalamin</keyword>
<dbReference type="Gene3D" id="3.40.50.11240">
    <property type="entry name" value="Ethanolamine ammonia-lyase light chain (EutC)"/>
    <property type="match status" value="1"/>
</dbReference>
<evidence type="ECO:0000313" key="7">
    <source>
        <dbReference type="Proteomes" id="UP000738431"/>
    </source>
</evidence>
<evidence type="ECO:0000256" key="5">
    <source>
        <dbReference type="HAMAP-Rule" id="MF_00601"/>
    </source>
</evidence>
<dbReference type="Pfam" id="PF05985">
    <property type="entry name" value="EutC"/>
    <property type="match status" value="1"/>
</dbReference>
<dbReference type="InterPro" id="IPR042255">
    <property type="entry name" value="EutC_N"/>
</dbReference>
<accession>A0ABZ1C1X1</accession>
<proteinExistence type="inferred from homology"/>